<gene>
    <name evidence="2" type="primary">atpI</name>
    <name evidence="2" type="ORF">SCFA_3300004</name>
</gene>
<dbReference type="AlphaFoldDB" id="A0A485M2G4"/>
<reference evidence="2" key="1">
    <citation type="submission" date="2019-03" db="EMBL/GenBank/DDBJ databases">
        <authorList>
            <person name="Hao L."/>
        </authorList>
    </citation>
    <scope>NUCLEOTIDE SEQUENCE</scope>
</reference>
<feature type="transmembrane region" description="Helical" evidence="1">
    <location>
        <begin position="98"/>
        <end position="121"/>
    </location>
</feature>
<proteinExistence type="predicted"/>
<protein>
    <submittedName>
        <fullName evidence="2">ATP synthase subunit i</fullName>
    </submittedName>
</protein>
<keyword evidence="1" id="KW-0812">Transmembrane</keyword>
<dbReference type="EMBL" id="CAADRN010000258">
    <property type="protein sequence ID" value="VFU16090.1"/>
    <property type="molecule type" value="Genomic_DNA"/>
</dbReference>
<organism evidence="2">
    <name type="scientific">anaerobic digester metagenome</name>
    <dbReference type="NCBI Taxonomy" id="1263854"/>
    <lineage>
        <taxon>unclassified sequences</taxon>
        <taxon>metagenomes</taxon>
        <taxon>ecological metagenomes</taxon>
    </lineage>
</organism>
<keyword evidence="1" id="KW-0472">Membrane</keyword>
<keyword evidence="1" id="KW-1133">Transmembrane helix</keyword>
<sequence>MTTGGNIGINATEKIIVIAGVGILIVAMTLGHRTYALGVGLATPVAWFFYRWQMMAVSNLEGLPPYKATTKLISRSLIRLIIYLGLIGLSFFGGEAFVLGVLTGLLLQVLAYMGQAVYIMLKKGGKF</sequence>
<feature type="transmembrane region" description="Helical" evidence="1">
    <location>
        <begin position="34"/>
        <end position="52"/>
    </location>
</feature>
<evidence type="ECO:0000256" key="1">
    <source>
        <dbReference type="SAM" id="Phobius"/>
    </source>
</evidence>
<evidence type="ECO:0000313" key="2">
    <source>
        <dbReference type="EMBL" id="VFU16090.1"/>
    </source>
</evidence>
<feature type="transmembrane region" description="Helical" evidence="1">
    <location>
        <begin position="72"/>
        <end position="92"/>
    </location>
</feature>
<feature type="transmembrane region" description="Helical" evidence="1">
    <location>
        <begin position="7"/>
        <end position="28"/>
    </location>
</feature>
<accession>A0A485M2G4</accession>
<name>A0A485M2G4_9ZZZZ</name>